<proteinExistence type="predicted"/>
<evidence type="ECO:0000313" key="1">
    <source>
        <dbReference type="EMBL" id="QRD07494.1"/>
    </source>
</evidence>
<evidence type="ECO:0000313" key="2">
    <source>
        <dbReference type="Proteomes" id="UP000663193"/>
    </source>
</evidence>
<reference evidence="2" key="1">
    <citation type="journal article" date="2021" name="BMC Genomics">
        <title>Chromosome-level genome assembly and manually-curated proteome of model necrotroph Parastagonospora nodorum Sn15 reveals a genome-wide trove of candidate effector homologs, and redundancy of virulence-related functions within an accessory chromosome.</title>
        <authorList>
            <person name="Bertazzoni S."/>
            <person name="Jones D.A.B."/>
            <person name="Phan H.T."/>
            <person name="Tan K.-C."/>
            <person name="Hane J.K."/>
        </authorList>
    </citation>
    <scope>NUCLEOTIDE SEQUENCE [LARGE SCALE GENOMIC DNA]</scope>
    <source>
        <strain evidence="2">SN15 / ATCC MYA-4574 / FGSC 10173)</strain>
    </source>
</reference>
<accession>A0A7U2ICV2</accession>
<organism evidence="1 2">
    <name type="scientific">Phaeosphaeria nodorum (strain SN15 / ATCC MYA-4574 / FGSC 10173)</name>
    <name type="common">Glume blotch fungus</name>
    <name type="synonym">Parastagonospora nodorum</name>
    <dbReference type="NCBI Taxonomy" id="321614"/>
    <lineage>
        <taxon>Eukaryota</taxon>
        <taxon>Fungi</taxon>
        <taxon>Dikarya</taxon>
        <taxon>Ascomycota</taxon>
        <taxon>Pezizomycotina</taxon>
        <taxon>Dothideomycetes</taxon>
        <taxon>Pleosporomycetidae</taxon>
        <taxon>Pleosporales</taxon>
        <taxon>Pleosporineae</taxon>
        <taxon>Phaeosphaeriaceae</taxon>
        <taxon>Parastagonospora</taxon>
    </lineage>
</organism>
<keyword evidence="2" id="KW-1185">Reference proteome</keyword>
<dbReference type="EMBL" id="CP069044">
    <property type="protein sequence ID" value="QRD07494.1"/>
    <property type="molecule type" value="Genomic_DNA"/>
</dbReference>
<dbReference type="Proteomes" id="UP000663193">
    <property type="component" value="Chromosome 22"/>
</dbReference>
<gene>
    <name evidence="1" type="ORF">JI435_308640</name>
</gene>
<evidence type="ECO:0008006" key="3">
    <source>
        <dbReference type="Google" id="ProtNLM"/>
    </source>
</evidence>
<name>A0A7U2ICV2_PHANO</name>
<sequence>MNKLPPEILAHIIANGLDDDGNLAQYSTISRAWKASIERLTFRKLTITTDELDEFVALFDGDNVARRTHLTNLDFQFILPFPPNADGCCIVTQPPDRYADSIEFSASLAKLFTALSDIAARSNQCSPLNLSFWDFYWRDKVYGMAGKAKRCRGVDGSDEDPHTNRQVREAYASSGQFELVRQDLIPALHGITSVGFGGYDAFEDLKPTWVPEIMSRLPDLEKVAITSMCDLYSHGRRKRYRRRESFLRSILRFESDHLREIRLYIYRCPLRNEGVAVHNFVKNGNGRQESWFRMLKHFASFQNLAILQLQGGLVVCPDFFRSIMDYSGTPFPSLTEFELQFAPETADGRWFYERDEALERSRTDPKWEKYWEDHAREEEICRNGFDPRSLHDTDSDNFVRIYGNGPFRKGLTKRDRFRSKPSADTFLPFLLNASKAIKRMPGLSKFILQLGCPPAERTDMDHWRIVSRIFELWYLKSGMRRAISTTPIGPNPRIPGDAKYLNCNRLYWRLDGTVIWDDVHEAWGAIAGPDAKVVYLDEDQWEILRGGNPFYIYNGDI</sequence>
<protein>
    <recommendedName>
        <fullName evidence="3">F-box domain-containing protein</fullName>
    </recommendedName>
</protein>
<dbReference type="VEuPathDB" id="FungiDB:JI435_308640"/>
<dbReference type="AlphaFoldDB" id="A0A7U2ICV2"/>
<dbReference type="OrthoDB" id="3798941at2759"/>